<keyword evidence="3" id="KW-1185">Reference proteome</keyword>
<name>A0A518EUR9_9BACT</name>
<keyword evidence="1" id="KW-0732">Signal</keyword>
<dbReference type="InterPro" id="IPR011050">
    <property type="entry name" value="Pectin_lyase_fold/virulence"/>
</dbReference>
<dbReference type="SUPFAM" id="SSF51126">
    <property type="entry name" value="Pectin lyase-like"/>
    <property type="match status" value="1"/>
</dbReference>
<dbReference type="EMBL" id="CP036434">
    <property type="protein sequence ID" value="QDV07811.1"/>
    <property type="molecule type" value="Genomic_DNA"/>
</dbReference>
<dbReference type="AlphaFoldDB" id="A0A518EUR9"/>
<dbReference type="Proteomes" id="UP000320390">
    <property type="component" value="Chromosome"/>
</dbReference>
<accession>A0A518EUR9</accession>
<proteinExistence type="predicted"/>
<evidence type="ECO:0000313" key="3">
    <source>
        <dbReference type="Proteomes" id="UP000320390"/>
    </source>
</evidence>
<dbReference type="RefSeq" id="WP_145199371.1">
    <property type="nucleotide sequence ID" value="NZ_CP036434.1"/>
</dbReference>
<organism evidence="2 3">
    <name type="scientific">Saltatorellus ferox</name>
    <dbReference type="NCBI Taxonomy" id="2528018"/>
    <lineage>
        <taxon>Bacteria</taxon>
        <taxon>Pseudomonadati</taxon>
        <taxon>Planctomycetota</taxon>
        <taxon>Planctomycetia</taxon>
        <taxon>Planctomycetia incertae sedis</taxon>
        <taxon>Saltatorellus</taxon>
    </lineage>
</organism>
<reference evidence="2 3" key="1">
    <citation type="submission" date="2019-02" db="EMBL/GenBank/DDBJ databases">
        <title>Deep-cultivation of Planctomycetes and their phenomic and genomic characterization uncovers novel biology.</title>
        <authorList>
            <person name="Wiegand S."/>
            <person name="Jogler M."/>
            <person name="Boedeker C."/>
            <person name="Pinto D."/>
            <person name="Vollmers J."/>
            <person name="Rivas-Marin E."/>
            <person name="Kohn T."/>
            <person name="Peeters S.H."/>
            <person name="Heuer A."/>
            <person name="Rast P."/>
            <person name="Oberbeckmann S."/>
            <person name="Bunk B."/>
            <person name="Jeske O."/>
            <person name="Meyerdierks A."/>
            <person name="Storesund J.E."/>
            <person name="Kallscheuer N."/>
            <person name="Luecker S."/>
            <person name="Lage O.M."/>
            <person name="Pohl T."/>
            <person name="Merkel B.J."/>
            <person name="Hornburger P."/>
            <person name="Mueller R.-W."/>
            <person name="Bruemmer F."/>
            <person name="Labrenz M."/>
            <person name="Spormann A.M."/>
            <person name="Op den Camp H."/>
            <person name="Overmann J."/>
            <person name="Amann R."/>
            <person name="Jetten M.S.M."/>
            <person name="Mascher T."/>
            <person name="Medema M.H."/>
            <person name="Devos D.P."/>
            <person name="Kaster A.-K."/>
            <person name="Ovreas L."/>
            <person name="Rohde M."/>
            <person name="Galperin M.Y."/>
            <person name="Jogler C."/>
        </authorList>
    </citation>
    <scope>NUCLEOTIDE SEQUENCE [LARGE SCALE GENOMIC DNA]</scope>
    <source>
        <strain evidence="2 3">Poly30</strain>
    </source>
</reference>
<sequence length="424" mass="43540" precursor="true">MKLALASSLVLLLSTTAFADELLVVSPSGPYTSISEAMTFASDGDVIHVKAGVYKGFRVTDRSVAILAATPGTVEITSTILVSEISGPVGVTLYGLSVQGRHGPALDLTSSTGPIRVLRCSLHGDRGPILLPDPHIEEVFAGVRAVSVDDLRLQDCDLHGAHGMPDGAPYSVDGLWGAPGATLVQSRVRLNQCVAEGGSGSDFTTHPGGAGAALTASRLVAAGSTFQGGNGALPFAGHYCGSHNPRAGDGGDGLSLQEGSVVRLRDSLLLPGTSGPWYGWGDVCSEQAGQDGVPTNDPASVTFQSGVATSVVWEPMAPSESTLLFDVEGRPGDALWVLTSLAGQRPWSPGIEGSVLATGPHLRPLSQPLGVIPSSGSVSMRMELPSIARDEFLWLHAQIVVVSPTGQRSSGPAGAIVVHGVDLP</sequence>
<dbReference type="Gene3D" id="2.160.20.10">
    <property type="entry name" value="Single-stranded right-handed beta-helix, Pectin lyase-like"/>
    <property type="match status" value="1"/>
</dbReference>
<dbReference type="InterPro" id="IPR012334">
    <property type="entry name" value="Pectin_lyas_fold"/>
</dbReference>
<feature type="signal peptide" evidence="1">
    <location>
        <begin position="1"/>
        <end position="19"/>
    </location>
</feature>
<evidence type="ECO:0000256" key="1">
    <source>
        <dbReference type="SAM" id="SignalP"/>
    </source>
</evidence>
<feature type="chain" id="PRO_5021850635" description="Right handed beta helix domain-containing protein" evidence="1">
    <location>
        <begin position="20"/>
        <end position="424"/>
    </location>
</feature>
<gene>
    <name evidence="2" type="ORF">Poly30_33440</name>
</gene>
<evidence type="ECO:0008006" key="4">
    <source>
        <dbReference type="Google" id="ProtNLM"/>
    </source>
</evidence>
<evidence type="ECO:0000313" key="2">
    <source>
        <dbReference type="EMBL" id="QDV07811.1"/>
    </source>
</evidence>
<protein>
    <recommendedName>
        <fullName evidence="4">Right handed beta helix domain-containing protein</fullName>
    </recommendedName>
</protein>